<feature type="compositionally biased region" description="Basic residues" evidence="1">
    <location>
        <begin position="513"/>
        <end position="528"/>
    </location>
</feature>
<feature type="compositionally biased region" description="Basic and acidic residues" evidence="1">
    <location>
        <begin position="122"/>
        <end position="140"/>
    </location>
</feature>
<feature type="compositionally biased region" description="Basic residues" evidence="1">
    <location>
        <begin position="462"/>
        <end position="478"/>
    </location>
</feature>
<sequence length="732" mass="79774">GRRGLPLPRPHPAGLAGGARDRGRAVDDLRRRLQGRLLRARLGLERGPGPPRGAVPRTGRRHRGRRGPRRRRGGGARRALGRRSAAARPRPRAPRGVDRGPLLHRRCHLARRPHARGARAARRGEPRRRPGRRQRGDDRPRRGRLPSRPRRRPRRPDDRAGGGRRDRLRGPGPRGGRGDPAADVRLGGGGGAAAAGRACRARGEQHAHRGAHRGRRRAGLVDLARDDDGDRHRRGLRPAHGHALPRVACRRPGPPSRHGGHARHGRPRRRPRRDDGRDLDAGTVRDGPVVHAGSSPGDDPRRRGRDGRERDALPRPPRLPRQARGPAPPAGRSPAGAHRGSRRPRRAVPQLARVEPARGDPPLARRRARGRRAAGAGVAVPRGALRVPRRRQQRRGHADPPGLRHGRGGFRPGEQRTAPRGRRPAVLRGRGVRSGCRRLGDRVGRRRRRGHTAGPEPDRRHRDPHGRPRGRTAGRGHRGPGDDVAGADVARRRPGHRHRGARRRRDGGVDRQHRQHRQAHPAAHRRRGAAVDGRPRPVVPVLCRGAQGRRDEPALGGRGVRRGRAGPGGRLGRPAGGCGDRDPAPGVRPGAHVRGLVRALHGLRGLPRQPDARGVDAHRGQRSLRAGGAGRHRARHHRSRRDHGRGLRRLRPEHRRRAEGHRDRHGLGDPHRRDRGPAPAGARGHAHPGPRELVAAGLAGPSPPPAARGGPAGATPPGVRRAEGRAGRCRGL</sequence>
<gene>
    <name evidence="2" type="ORF">AVDCRST_MAG24-235</name>
</gene>
<dbReference type="AlphaFoldDB" id="A0A6J4KZD6"/>
<feature type="compositionally biased region" description="Basic and acidic residues" evidence="1">
    <location>
        <begin position="660"/>
        <end position="676"/>
    </location>
</feature>
<reference evidence="2" key="1">
    <citation type="submission" date="2020-02" db="EMBL/GenBank/DDBJ databases">
        <authorList>
            <person name="Meier V. D."/>
        </authorList>
    </citation>
    <scope>NUCLEOTIDE SEQUENCE</scope>
    <source>
        <strain evidence="2">AVDCRST_MAG24</strain>
    </source>
</reference>
<feature type="compositionally biased region" description="Low complexity" evidence="1">
    <location>
        <begin position="707"/>
        <end position="719"/>
    </location>
</feature>
<feature type="compositionally biased region" description="Basic residues" evidence="1">
    <location>
        <begin position="102"/>
        <end position="121"/>
    </location>
</feature>
<feature type="non-terminal residue" evidence="2">
    <location>
        <position position="1"/>
    </location>
</feature>
<feature type="region of interest" description="Disordered" evidence="1">
    <location>
        <begin position="1"/>
        <end position="584"/>
    </location>
</feature>
<feature type="compositionally biased region" description="Basic and acidic residues" evidence="1">
    <location>
        <begin position="610"/>
        <end position="619"/>
    </location>
</feature>
<feature type="non-terminal residue" evidence="2">
    <location>
        <position position="732"/>
    </location>
</feature>
<name>A0A6J4KZD6_9ACTN</name>
<feature type="compositionally biased region" description="Basic and acidic residues" evidence="1">
    <location>
        <begin position="298"/>
        <end position="313"/>
    </location>
</feature>
<accession>A0A6J4KZD6</accession>
<feature type="compositionally biased region" description="Basic residues" evidence="1">
    <location>
        <begin position="492"/>
        <end position="505"/>
    </location>
</feature>
<feature type="compositionally biased region" description="Low complexity" evidence="1">
    <location>
        <begin position="35"/>
        <end position="47"/>
    </location>
</feature>
<organism evidence="2">
    <name type="scientific">uncultured Nocardioidaceae bacterium</name>
    <dbReference type="NCBI Taxonomy" id="253824"/>
    <lineage>
        <taxon>Bacteria</taxon>
        <taxon>Bacillati</taxon>
        <taxon>Actinomycetota</taxon>
        <taxon>Actinomycetes</taxon>
        <taxon>Propionibacteriales</taxon>
        <taxon>Nocardioidaceae</taxon>
        <taxon>environmental samples</taxon>
    </lineage>
</organism>
<feature type="compositionally biased region" description="Basic and acidic residues" evidence="1">
    <location>
        <begin position="155"/>
        <end position="169"/>
    </location>
</feature>
<evidence type="ECO:0000313" key="2">
    <source>
        <dbReference type="EMBL" id="CAA9318816.1"/>
    </source>
</evidence>
<proteinExistence type="predicted"/>
<feature type="compositionally biased region" description="Basic residues" evidence="1">
    <location>
        <begin position="141"/>
        <end position="154"/>
    </location>
</feature>
<feature type="compositionally biased region" description="Low complexity" evidence="1">
    <location>
        <begin position="373"/>
        <end position="386"/>
    </location>
</feature>
<feature type="compositionally biased region" description="Basic residues" evidence="1">
    <location>
        <begin position="208"/>
        <end position="218"/>
    </location>
</feature>
<feature type="compositionally biased region" description="Gly residues" evidence="1">
    <location>
        <begin position="565"/>
        <end position="578"/>
    </location>
</feature>
<evidence type="ECO:0000256" key="1">
    <source>
        <dbReference type="SAM" id="MobiDB-lite"/>
    </source>
</evidence>
<protein>
    <submittedName>
        <fullName evidence="2">Integral membrane protein</fullName>
    </submittedName>
</protein>
<feature type="compositionally biased region" description="Basic residues" evidence="1">
    <location>
        <begin position="630"/>
        <end position="659"/>
    </location>
</feature>
<feature type="region of interest" description="Disordered" evidence="1">
    <location>
        <begin position="606"/>
        <end position="732"/>
    </location>
</feature>
<dbReference type="EMBL" id="CADCUF010000029">
    <property type="protein sequence ID" value="CAA9318816.1"/>
    <property type="molecule type" value="Genomic_DNA"/>
</dbReference>
<feature type="compositionally biased region" description="Basic and acidic residues" evidence="1">
    <location>
        <begin position="19"/>
        <end position="31"/>
    </location>
</feature>
<feature type="compositionally biased region" description="Basic residues" evidence="1">
    <location>
        <begin position="258"/>
        <end position="271"/>
    </location>
</feature>
<feature type="compositionally biased region" description="Basic residues" evidence="1">
    <location>
        <begin position="58"/>
        <end position="81"/>
    </location>
</feature>